<name>A0A0M9WB91_9EURO</name>
<proteinExistence type="predicted"/>
<protein>
    <submittedName>
        <fullName evidence="1">Uncharacterized protein</fullName>
    </submittedName>
</protein>
<comment type="caution">
    <text evidence="1">The sequence shown here is derived from an EMBL/GenBank/DDBJ whole genome shotgun (WGS) entry which is preliminary data.</text>
</comment>
<evidence type="ECO:0000313" key="1">
    <source>
        <dbReference type="EMBL" id="KOS37893.1"/>
    </source>
</evidence>
<keyword evidence="2" id="KW-1185">Reference proteome</keyword>
<reference evidence="1 2" key="1">
    <citation type="submission" date="2015-08" db="EMBL/GenBank/DDBJ databases">
        <title>Genome sequencing of Penicillium nordicum.</title>
        <authorList>
            <person name="Nguyen H.D."/>
            <person name="Seifert K.A."/>
        </authorList>
    </citation>
    <scope>NUCLEOTIDE SEQUENCE [LARGE SCALE GENOMIC DNA]</scope>
    <source>
        <strain evidence="1 2">DAOMC 185683</strain>
    </source>
</reference>
<evidence type="ECO:0000313" key="2">
    <source>
        <dbReference type="Proteomes" id="UP000037696"/>
    </source>
</evidence>
<dbReference type="Proteomes" id="UP000037696">
    <property type="component" value="Unassembled WGS sequence"/>
</dbReference>
<accession>A0A0M9WB91</accession>
<organism evidence="1 2">
    <name type="scientific">Penicillium nordicum</name>
    <dbReference type="NCBI Taxonomy" id="229535"/>
    <lineage>
        <taxon>Eukaryota</taxon>
        <taxon>Fungi</taxon>
        <taxon>Dikarya</taxon>
        <taxon>Ascomycota</taxon>
        <taxon>Pezizomycotina</taxon>
        <taxon>Eurotiomycetes</taxon>
        <taxon>Eurotiomycetidae</taxon>
        <taxon>Eurotiales</taxon>
        <taxon>Aspergillaceae</taxon>
        <taxon>Penicillium</taxon>
    </lineage>
</organism>
<sequence length="128" mass="14279">MLMNSSTGSLDLKAVGELKVPWVPDHGLSRGFVEQKITRVLLGQPAEFMYDLKVKYGWLSNYDETVFLRQVTTGSILYLEYSPVVKAATSHAEGDATPSLRQYLFHLASVAESEGQVTNTTPKNQWVQ</sequence>
<gene>
    <name evidence="1" type="ORF">ACN38_g11300</name>
</gene>
<dbReference type="EMBL" id="LHQQ01000286">
    <property type="protein sequence ID" value="KOS37893.1"/>
    <property type="molecule type" value="Genomic_DNA"/>
</dbReference>
<dbReference type="OrthoDB" id="3796275at2759"/>
<dbReference type="AlphaFoldDB" id="A0A0M9WB91"/>